<gene>
    <name evidence="11" type="ordered locus">Mfla_0591</name>
</gene>
<comment type="catalytic activity">
    <reaction evidence="7">
        <text>cyclobutadipyrimidine (in DNA) = 2 pyrimidine residues (in DNA).</text>
        <dbReference type="EC" id="4.1.99.3"/>
    </reaction>
</comment>
<dbReference type="PRINTS" id="PR00147">
    <property type="entry name" value="DNAPHOTLYASE"/>
</dbReference>
<dbReference type="GO" id="GO:0003904">
    <property type="term" value="F:deoxyribodipyrimidine photo-lyase activity"/>
    <property type="evidence" value="ECO:0007669"/>
    <property type="project" value="UniProtKB-EC"/>
</dbReference>
<feature type="binding site" evidence="8">
    <location>
        <begin position="368"/>
        <end position="370"/>
    </location>
    <ligand>
        <name>FAD</name>
        <dbReference type="ChEBI" id="CHEBI:57692"/>
    </ligand>
</feature>
<dbReference type="Pfam" id="PF00875">
    <property type="entry name" value="DNA_photolyase"/>
    <property type="match status" value="1"/>
</dbReference>
<proteinExistence type="inferred from homology"/>
<organism evidence="11 12">
    <name type="scientific">Methylobacillus flagellatus (strain ATCC 51484 / DSM 6875 / VKM B-1610 / KT)</name>
    <dbReference type="NCBI Taxonomy" id="265072"/>
    <lineage>
        <taxon>Bacteria</taxon>
        <taxon>Pseudomonadati</taxon>
        <taxon>Pseudomonadota</taxon>
        <taxon>Betaproteobacteria</taxon>
        <taxon>Nitrosomonadales</taxon>
        <taxon>Methylophilaceae</taxon>
        <taxon>Methylobacillus</taxon>
    </lineage>
</organism>
<keyword evidence="12" id="KW-1185">Reference proteome</keyword>
<feature type="binding site" evidence="8">
    <location>
        <begin position="270"/>
        <end position="277"/>
    </location>
    <ligand>
        <name>FAD</name>
        <dbReference type="ChEBI" id="CHEBI:57692"/>
    </ligand>
</feature>
<sequence>MTKSLVWFRRDLRDYDHAALYHALKDSEQVVCAFVFDTDILDGLPRDDRRVEFIWESVRELKLALQERGGDLLVRHGKATEEIPALASVLGVECVYCNRDYEPAAVKRDDTVSQQLGTQGIAFKSFKDQVIFERDEIMTKSGTPFSVFTPYKNACLRKLDDFHLKAYPVDRYIHHLAQSAPQPMPSLESLAFARSNLKQLRLPTGMSGGMALFEDFSERMPRYRDARDFPALKGPSYLSVHLRFGTVSIRHLARTAWQQGGAGAETWLNELLWRDFYFQVLYHHPQVAEGHSFKPEFEHIPFPNGESLFKAWCEGRTGYPLVDAAMRQINQTGYMHNRLRMVAAGFLVKDLLIDWRWGERYFAEKLIDFDLAANNGGWQWAASTGCDAQPWFRIFNPVTQSEKFDPEGKFIRKYVPELQPCDDKEIHAPWLIPPLRQQALGLVIGKDYPAPVVDHAMRREQVLSLYRQASSRKKWPASSVL</sequence>
<dbReference type="EC" id="4.1.99.3" evidence="2"/>
<keyword evidence="5 8" id="KW-0274">FAD</keyword>
<dbReference type="InterPro" id="IPR014729">
    <property type="entry name" value="Rossmann-like_a/b/a_fold"/>
</dbReference>
<protein>
    <recommendedName>
        <fullName evidence="3">Deoxyribodipyrimidine photo-lyase</fullName>
        <ecNumber evidence="2">4.1.99.3</ecNumber>
    </recommendedName>
</protein>
<evidence type="ECO:0000256" key="2">
    <source>
        <dbReference type="ARBA" id="ARBA00013149"/>
    </source>
</evidence>
<evidence type="ECO:0000259" key="10">
    <source>
        <dbReference type="PROSITE" id="PS51645"/>
    </source>
</evidence>
<comment type="similarity">
    <text evidence="9">Belongs to the DNA photolyase family.</text>
</comment>
<dbReference type="HOGENOM" id="CLU_010348_2_2_4"/>
<comment type="cofactor">
    <cofactor evidence="1">
        <name>(6R)-5,10-methylene-5,6,7,8-tetrahydrofolate</name>
        <dbReference type="ChEBI" id="CHEBI:15636"/>
    </cofactor>
</comment>
<accession>Q1H3S6</accession>
<reference evidence="11 12" key="1">
    <citation type="submission" date="2006-03" db="EMBL/GenBank/DDBJ databases">
        <title>Complete sequence of Methylobacillus flagellatus KT.</title>
        <authorList>
            <consortium name="US DOE Joint Genome Institute"/>
            <person name="Copeland A."/>
            <person name="Lucas S."/>
            <person name="Lapidus A."/>
            <person name="Barry K."/>
            <person name="Detter J.C."/>
            <person name="Glavina del Rio T."/>
            <person name="Hammon N."/>
            <person name="Israni S."/>
            <person name="Dalin E."/>
            <person name="Tice H."/>
            <person name="Pitluck S."/>
            <person name="Brettin T."/>
            <person name="Bruce D."/>
            <person name="Han C."/>
            <person name="Tapia R."/>
            <person name="Saunders E."/>
            <person name="Gilna P."/>
            <person name="Schmutz J."/>
            <person name="Larimer F."/>
            <person name="Land M."/>
            <person name="Kyrpides N."/>
            <person name="Anderson I."/>
            <person name="Richardson P."/>
        </authorList>
    </citation>
    <scope>NUCLEOTIDE SEQUENCE [LARGE SCALE GENOMIC DNA]</scope>
    <source>
        <strain evidence="12">KT / ATCC 51484 / DSM 6875</strain>
    </source>
</reference>
<dbReference type="KEGG" id="mfa:Mfla_0591"/>
<dbReference type="Pfam" id="PF03441">
    <property type="entry name" value="FAD_binding_7"/>
    <property type="match status" value="1"/>
</dbReference>
<dbReference type="eggNOG" id="COG0415">
    <property type="taxonomic scope" value="Bacteria"/>
</dbReference>
<dbReference type="AlphaFoldDB" id="Q1H3S6"/>
<evidence type="ECO:0000256" key="7">
    <source>
        <dbReference type="ARBA" id="ARBA00033999"/>
    </source>
</evidence>
<dbReference type="Proteomes" id="UP000002440">
    <property type="component" value="Chromosome"/>
</dbReference>
<evidence type="ECO:0000256" key="9">
    <source>
        <dbReference type="RuleBase" id="RU004182"/>
    </source>
</evidence>
<dbReference type="PANTHER" id="PTHR11455">
    <property type="entry name" value="CRYPTOCHROME"/>
    <property type="match status" value="1"/>
</dbReference>
<dbReference type="PANTHER" id="PTHR11455:SF9">
    <property type="entry name" value="CRYPTOCHROME CIRCADIAN CLOCK 5 ISOFORM X1"/>
    <property type="match status" value="1"/>
</dbReference>
<evidence type="ECO:0000313" key="12">
    <source>
        <dbReference type="Proteomes" id="UP000002440"/>
    </source>
</evidence>
<dbReference type="GO" id="GO:0003677">
    <property type="term" value="F:DNA binding"/>
    <property type="evidence" value="ECO:0007669"/>
    <property type="project" value="TreeGrafter"/>
</dbReference>
<dbReference type="Gene3D" id="3.40.50.620">
    <property type="entry name" value="HUPs"/>
    <property type="match status" value="1"/>
</dbReference>
<dbReference type="PROSITE" id="PS51645">
    <property type="entry name" value="PHR_CRY_ALPHA_BETA"/>
    <property type="match status" value="1"/>
</dbReference>
<evidence type="ECO:0000256" key="4">
    <source>
        <dbReference type="ARBA" id="ARBA00022630"/>
    </source>
</evidence>
<dbReference type="GO" id="GO:0000719">
    <property type="term" value="P:photoreactive repair"/>
    <property type="evidence" value="ECO:0007669"/>
    <property type="project" value="UniProtKB-ARBA"/>
</dbReference>
<dbReference type="STRING" id="265072.Mfla_0591"/>
<feature type="binding site" evidence="8">
    <location>
        <position position="267"/>
    </location>
    <ligand>
        <name>FAD</name>
        <dbReference type="ChEBI" id="CHEBI:57692"/>
    </ligand>
</feature>
<dbReference type="RefSeq" id="WP_011478958.1">
    <property type="nucleotide sequence ID" value="NC_007947.1"/>
</dbReference>
<evidence type="ECO:0000256" key="5">
    <source>
        <dbReference type="ARBA" id="ARBA00022827"/>
    </source>
</evidence>
<keyword evidence="6 9" id="KW-0157">Chromophore</keyword>
<keyword evidence="4 8" id="KW-0285">Flavoprotein</keyword>
<dbReference type="InterPro" id="IPR018394">
    <property type="entry name" value="DNA_photolyase_1_CS_C"/>
</dbReference>
<name>Q1H3S6_METFK</name>
<dbReference type="InterPro" id="IPR036155">
    <property type="entry name" value="Crypto/Photolyase_N_sf"/>
</dbReference>
<comment type="cofactor">
    <cofactor evidence="8">
        <name>FAD</name>
        <dbReference type="ChEBI" id="CHEBI:57692"/>
    </cofactor>
    <text evidence="8">Binds 1 FAD per subunit.</text>
</comment>
<evidence type="ECO:0000256" key="8">
    <source>
        <dbReference type="PIRSR" id="PIRSR602081-1"/>
    </source>
</evidence>
<dbReference type="GO" id="GO:0009416">
    <property type="term" value="P:response to light stimulus"/>
    <property type="evidence" value="ECO:0007669"/>
    <property type="project" value="TreeGrafter"/>
</dbReference>
<dbReference type="InterPro" id="IPR002081">
    <property type="entry name" value="Cryptochrome/DNA_photolyase_1"/>
</dbReference>
<dbReference type="InterPro" id="IPR036134">
    <property type="entry name" value="Crypto/Photolyase_FAD-like_sf"/>
</dbReference>
<evidence type="ECO:0000256" key="6">
    <source>
        <dbReference type="ARBA" id="ARBA00022991"/>
    </source>
</evidence>
<dbReference type="PROSITE" id="PS00394">
    <property type="entry name" value="DNA_PHOTOLYASES_1_1"/>
    <property type="match status" value="1"/>
</dbReference>
<dbReference type="GO" id="GO:0071949">
    <property type="term" value="F:FAD binding"/>
    <property type="evidence" value="ECO:0007669"/>
    <property type="project" value="TreeGrafter"/>
</dbReference>
<dbReference type="FunFam" id="1.10.579.10:FF:000003">
    <property type="entry name" value="Deoxyribodipyrimidine photo-lyase"/>
    <property type="match status" value="1"/>
</dbReference>
<evidence type="ECO:0000256" key="1">
    <source>
        <dbReference type="ARBA" id="ARBA00001932"/>
    </source>
</evidence>
<dbReference type="EMBL" id="CP000284">
    <property type="protein sequence ID" value="ABE48861.1"/>
    <property type="molecule type" value="Genomic_DNA"/>
</dbReference>
<keyword evidence="11" id="KW-0456">Lyase</keyword>
<dbReference type="Gene3D" id="1.10.579.10">
    <property type="entry name" value="DNA Cyclobutane Dipyrimidine Photolyase, subunit A, domain 3"/>
    <property type="match status" value="1"/>
</dbReference>
<dbReference type="SUPFAM" id="SSF52425">
    <property type="entry name" value="Cryptochrome/photolyase, N-terminal domain"/>
    <property type="match status" value="1"/>
</dbReference>
<feature type="domain" description="Photolyase/cryptochrome alpha/beta" evidence="10">
    <location>
        <begin position="2"/>
        <end position="131"/>
    </location>
</feature>
<dbReference type="Gene3D" id="1.25.40.80">
    <property type="match status" value="1"/>
</dbReference>
<dbReference type="InterPro" id="IPR005101">
    <property type="entry name" value="Cryptochr/Photolyase_FAD-bd"/>
</dbReference>
<dbReference type="SUPFAM" id="SSF48173">
    <property type="entry name" value="Cryptochrome/photolyase FAD-binding domain"/>
    <property type="match status" value="1"/>
</dbReference>
<dbReference type="OrthoDB" id="9772484at2"/>
<dbReference type="InterPro" id="IPR006050">
    <property type="entry name" value="DNA_photolyase_N"/>
</dbReference>
<evidence type="ECO:0000256" key="3">
    <source>
        <dbReference type="ARBA" id="ARBA00014046"/>
    </source>
</evidence>
<feature type="binding site" evidence="8">
    <location>
        <position position="223"/>
    </location>
    <ligand>
        <name>FAD</name>
        <dbReference type="ChEBI" id="CHEBI:57692"/>
    </ligand>
</feature>
<evidence type="ECO:0000313" key="11">
    <source>
        <dbReference type="EMBL" id="ABE48861.1"/>
    </source>
</evidence>